<feature type="region of interest" description="Disordered" evidence="1">
    <location>
        <begin position="136"/>
        <end position="159"/>
    </location>
</feature>
<gene>
    <name evidence="2" type="ORF">ACG0Z6_09520</name>
</gene>
<evidence type="ECO:0000256" key="1">
    <source>
        <dbReference type="SAM" id="MobiDB-lite"/>
    </source>
</evidence>
<accession>A0ABW7FVX7</accession>
<dbReference type="InterPro" id="IPR022064">
    <property type="entry name" value="DUF3619"/>
</dbReference>
<proteinExistence type="predicted"/>
<evidence type="ECO:0000313" key="3">
    <source>
        <dbReference type="Proteomes" id="UP001606099"/>
    </source>
</evidence>
<comment type="caution">
    <text evidence="2">The sequence shown here is derived from an EMBL/GenBank/DDBJ whole genome shotgun (WGS) entry which is preliminary data.</text>
</comment>
<evidence type="ECO:0000313" key="2">
    <source>
        <dbReference type="EMBL" id="MFG6448477.1"/>
    </source>
</evidence>
<protein>
    <submittedName>
        <fullName evidence="2">DUF3619 family protein</fullName>
    </submittedName>
</protein>
<dbReference type="EMBL" id="JBIGHZ010000003">
    <property type="protein sequence ID" value="MFG6448477.1"/>
    <property type="molecule type" value="Genomic_DNA"/>
</dbReference>
<organism evidence="2 3">
    <name type="scientific">Roseateles rivi</name>
    <dbReference type="NCBI Taxonomy" id="3299028"/>
    <lineage>
        <taxon>Bacteria</taxon>
        <taxon>Pseudomonadati</taxon>
        <taxon>Pseudomonadota</taxon>
        <taxon>Betaproteobacteria</taxon>
        <taxon>Burkholderiales</taxon>
        <taxon>Sphaerotilaceae</taxon>
        <taxon>Roseateles</taxon>
    </lineage>
</organism>
<name>A0ABW7FVX7_9BURK</name>
<sequence length="159" mass="17142">MNHTQTNPATSAQDTLQNRVGQRLASCLNEQAAHLPADIEERLRFAREQAMSKAAAARAAQPLAAADLPVLQASQSTLVLGQSSGSGPRWLKLAALVPALLLALGLVVIHHSQWYEQIRAAAELDTGLLSKPLPPAAYNDPGFREYLNEDPNATEEDEQ</sequence>
<keyword evidence="3" id="KW-1185">Reference proteome</keyword>
<dbReference type="Proteomes" id="UP001606099">
    <property type="component" value="Unassembled WGS sequence"/>
</dbReference>
<dbReference type="RefSeq" id="WP_394460744.1">
    <property type="nucleotide sequence ID" value="NZ_JBIGHZ010000003.1"/>
</dbReference>
<dbReference type="Pfam" id="PF12279">
    <property type="entry name" value="DUF3619"/>
    <property type="match status" value="1"/>
</dbReference>
<reference evidence="2 3" key="1">
    <citation type="submission" date="2024-08" db="EMBL/GenBank/DDBJ databases">
        <authorList>
            <person name="Lu H."/>
        </authorList>
    </citation>
    <scope>NUCLEOTIDE SEQUENCE [LARGE SCALE GENOMIC DNA]</scope>
    <source>
        <strain evidence="2 3">BYS180W</strain>
    </source>
</reference>